<dbReference type="InterPro" id="IPR000504">
    <property type="entry name" value="RRM_dom"/>
</dbReference>
<dbReference type="Gene3D" id="3.30.70.330">
    <property type="match status" value="1"/>
</dbReference>
<name>A0A5M8FH25_9GAMM</name>
<dbReference type="InterPro" id="IPR012677">
    <property type="entry name" value="Nucleotide-bd_a/b_plait_sf"/>
</dbReference>
<dbReference type="CDD" id="cd21608">
    <property type="entry name" value="RRM2_NsCP33_like"/>
    <property type="match status" value="1"/>
</dbReference>
<evidence type="ECO:0000256" key="2">
    <source>
        <dbReference type="SAM" id="MobiDB-lite"/>
    </source>
</evidence>
<organism evidence="4 5">
    <name type="scientific">Thiohalocapsa marina</name>
    <dbReference type="NCBI Taxonomy" id="424902"/>
    <lineage>
        <taxon>Bacteria</taxon>
        <taxon>Pseudomonadati</taxon>
        <taxon>Pseudomonadota</taxon>
        <taxon>Gammaproteobacteria</taxon>
        <taxon>Chromatiales</taxon>
        <taxon>Chromatiaceae</taxon>
        <taxon>Thiohalocapsa</taxon>
    </lineage>
</organism>
<dbReference type="OrthoDB" id="9798855at2"/>
<feature type="domain" description="RRM" evidence="3">
    <location>
        <begin position="1"/>
        <end position="79"/>
    </location>
</feature>
<proteinExistence type="predicted"/>
<keyword evidence="5" id="KW-1185">Reference proteome</keyword>
<sequence>MNIYVGNLAYGVTQDELREAFAAFGEVESANLITDKFTGESKGFGFVEMPNNSEADAAIKALNEQPLKGRPIRVNQAKPRSDRGPRSGGGGGGRRW</sequence>
<dbReference type="Pfam" id="PF00076">
    <property type="entry name" value="RRM_1"/>
    <property type="match status" value="1"/>
</dbReference>
<dbReference type="InterPro" id="IPR052462">
    <property type="entry name" value="SLIRP/GR-RBP-like"/>
</dbReference>
<evidence type="ECO:0000259" key="3">
    <source>
        <dbReference type="PROSITE" id="PS50102"/>
    </source>
</evidence>
<dbReference type="InterPro" id="IPR048289">
    <property type="entry name" value="RRM2_NsCP33-like"/>
</dbReference>
<dbReference type="PROSITE" id="PS50102">
    <property type="entry name" value="RRM"/>
    <property type="match status" value="1"/>
</dbReference>
<dbReference type="PANTHER" id="PTHR48027">
    <property type="entry name" value="HETEROGENEOUS NUCLEAR RIBONUCLEOPROTEIN 87F-RELATED"/>
    <property type="match status" value="1"/>
</dbReference>
<dbReference type="SUPFAM" id="SSF54928">
    <property type="entry name" value="RNA-binding domain, RBD"/>
    <property type="match status" value="1"/>
</dbReference>
<evidence type="ECO:0000256" key="1">
    <source>
        <dbReference type="ARBA" id="ARBA00022884"/>
    </source>
</evidence>
<feature type="compositionally biased region" description="Gly residues" evidence="2">
    <location>
        <begin position="86"/>
        <end position="96"/>
    </location>
</feature>
<dbReference type="Proteomes" id="UP000322981">
    <property type="component" value="Unassembled WGS sequence"/>
</dbReference>
<gene>
    <name evidence="4" type="ORF">F2Q65_13355</name>
</gene>
<reference evidence="4 5" key="1">
    <citation type="submission" date="2019-09" db="EMBL/GenBank/DDBJ databases">
        <title>Whole-genome sequence of the purple sulfur bacterium Thiohalocapsa marina DSM 19078.</title>
        <authorList>
            <person name="Kyndt J.A."/>
            <person name="Meyer T.E."/>
        </authorList>
    </citation>
    <scope>NUCLEOTIDE SEQUENCE [LARGE SCALE GENOMIC DNA]</scope>
    <source>
        <strain evidence="4 5">DSM 19078</strain>
    </source>
</reference>
<dbReference type="AlphaFoldDB" id="A0A5M8FH25"/>
<feature type="region of interest" description="Disordered" evidence="2">
    <location>
        <begin position="64"/>
        <end position="96"/>
    </location>
</feature>
<dbReference type="EMBL" id="VWXX01000023">
    <property type="protein sequence ID" value="KAA6184173.1"/>
    <property type="molecule type" value="Genomic_DNA"/>
</dbReference>
<keyword evidence="1" id="KW-0694">RNA-binding</keyword>
<evidence type="ECO:0000313" key="4">
    <source>
        <dbReference type="EMBL" id="KAA6184173.1"/>
    </source>
</evidence>
<evidence type="ECO:0000313" key="5">
    <source>
        <dbReference type="Proteomes" id="UP000322981"/>
    </source>
</evidence>
<dbReference type="RefSeq" id="WP_150093909.1">
    <property type="nucleotide sequence ID" value="NZ_JBFUOH010000105.1"/>
</dbReference>
<accession>A0A5M8FH25</accession>
<dbReference type="GO" id="GO:0003723">
    <property type="term" value="F:RNA binding"/>
    <property type="evidence" value="ECO:0007669"/>
    <property type="project" value="UniProtKB-KW"/>
</dbReference>
<comment type="caution">
    <text evidence="4">The sequence shown here is derived from an EMBL/GenBank/DDBJ whole genome shotgun (WGS) entry which is preliminary data.</text>
</comment>
<dbReference type="SMART" id="SM00360">
    <property type="entry name" value="RRM"/>
    <property type="match status" value="1"/>
</dbReference>
<dbReference type="InterPro" id="IPR035979">
    <property type="entry name" value="RBD_domain_sf"/>
</dbReference>
<protein>
    <submittedName>
        <fullName evidence="4">RNA-binding protein</fullName>
    </submittedName>
</protein>